<feature type="signal peptide" evidence="2">
    <location>
        <begin position="1"/>
        <end position="19"/>
    </location>
</feature>
<keyword evidence="5" id="KW-1185">Reference proteome</keyword>
<reference evidence="5" key="1">
    <citation type="submission" date="2016-02" db="EMBL/GenBank/DDBJ databases">
        <title>Paenibacillus sp. LPB0068, isolated from Crassostrea gigas.</title>
        <authorList>
            <person name="Shin S.-K."/>
            <person name="Yi H."/>
        </authorList>
    </citation>
    <scope>NUCLEOTIDE SEQUENCE [LARGE SCALE GENOMIC DNA]</scope>
    <source>
        <strain evidence="5">KCTC 23969</strain>
    </source>
</reference>
<organism evidence="4 5">
    <name type="scientific">Polaribacter reichenbachii</name>
    <dbReference type="NCBI Taxonomy" id="996801"/>
    <lineage>
        <taxon>Bacteria</taxon>
        <taxon>Pseudomonadati</taxon>
        <taxon>Bacteroidota</taxon>
        <taxon>Flavobacteriia</taxon>
        <taxon>Flavobacteriales</taxon>
        <taxon>Flavobacteriaceae</taxon>
    </lineage>
</organism>
<feature type="chain" id="PRO_5008616063" description="Secretion system C-terminal sorting domain-containing protein" evidence="2">
    <location>
        <begin position="20"/>
        <end position="394"/>
    </location>
</feature>
<dbReference type="InterPro" id="IPR026444">
    <property type="entry name" value="Secre_tail"/>
</dbReference>
<dbReference type="AlphaFoldDB" id="A0A1B8U6N5"/>
<evidence type="ECO:0000313" key="5">
    <source>
        <dbReference type="Proteomes" id="UP000092612"/>
    </source>
</evidence>
<dbReference type="KEGG" id="prn:BW723_07080"/>
<protein>
    <recommendedName>
        <fullName evidence="3">Secretion system C-terminal sorting domain-containing protein</fullName>
    </recommendedName>
</protein>
<dbReference type="Pfam" id="PF18962">
    <property type="entry name" value="Por_Secre_tail"/>
    <property type="match status" value="1"/>
</dbReference>
<dbReference type="RefSeq" id="WP_068356885.1">
    <property type="nucleotide sequence ID" value="NZ_CP019337.1"/>
</dbReference>
<name>A0A1B8U6N5_9FLAO</name>
<dbReference type="Proteomes" id="UP000092612">
    <property type="component" value="Unassembled WGS sequence"/>
</dbReference>
<gene>
    <name evidence="4" type="ORF">LPB301_02410</name>
</gene>
<evidence type="ECO:0000259" key="3">
    <source>
        <dbReference type="Pfam" id="PF18962"/>
    </source>
</evidence>
<dbReference type="EMBL" id="LSFL01000004">
    <property type="protein sequence ID" value="OBY67521.1"/>
    <property type="molecule type" value="Genomic_DNA"/>
</dbReference>
<dbReference type="STRING" id="996801.BW723_07080"/>
<evidence type="ECO:0000256" key="2">
    <source>
        <dbReference type="SAM" id="SignalP"/>
    </source>
</evidence>
<keyword evidence="1 2" id="KW-0732">Signal</keyword>
<evidence type="ECO:0000256" key="1">
    <source>
        <dbReference type="ARBA" id="ARBA00022729"/>
    </source>
</evidence>
<proteinExistence type="predicted"/>
<comment type="caution">
    <text evidence="4">The sequence shown here is derived from an EMBL/GenBank/DDBJ whole genome shotgun (WGS) entry which is preliminary data.</text>
</comment>
<evidence type="ECO:0000313" key="4">
    <source>
        <dbReference type="EMBL" id="OBY67521.1"/>
    </source>
</evidence>
<dbReference type="OrthoDB" id="8901262at2"/>
<feature type="domain" description="Secretion system C-terminal sorting" evidence="3">
    <location>
        <begin position="323"/>
        <end position="393"/>
    </location>
</feature>
<dbReference type="NCBIfam" id="TIGR04183">
    <property type="entry name" value="Por_Secre_tail"/>
    <property type="match status" value="1"/>
</dbReference>
<accession>A0A1B8U6N5</accession>
<sequence>MKKHYIIFFLAMLPLIALSQTINTVQDNLGVVFNAEYTTRATPTGVTLTVSITENAGALSDIAEVYIYRSYGDNRVNGRTRIAKVITTGFTGTVVFQDDSQVWTEDTNSSTGYTGDGAFEVGVPTSYSIKVIMNDGTDFNSSRAIPTVYIENETSPTRVVQDVINDDMSLLTRVYENEANETALLVIGLAPSTNYPTDPYQLFVDAIKAKTGDDTINWASYPCFISEVLYNEVSALAGRAKDTPGSRVFWSNKGVVYHLVKKGDIKPDDIDATGMTHVSFKIGRPNSSQPANGFDYNSLVSVPIQITSATAGVNDEFLSDLSVYPNPSNGTVYIKGDKLIEEIKVFNIIGKSIFAQKNINNTSTVVDFKNKTSGIYFAKIKTEVGTTTRKIIIK</sequence>